<dbReference type="SUPFAM" id="SSF53474">
    <property type="entry name" value="alpha/beta-Hydrolases"/>
    <property type="match status" value="1"/>
</dbReference>
<dbReference type="AlphaFoldDB" id="A0A4Y9YW36"/>
<keyword evidence="2" id="KW-0121">Carboxypeptidase</keyword>
<keyword evidence="5" id="KW-0325">Glycoprotein</keyword>
<protein>
    <recommendedName>
        <fullName evidence="8">Carboxypeptidase</fullName>
    </recommendedName>
</protein>
<evidence type="ECO:0000256" key="5">
    <source>
        <dbReference type="ARBA" id="ARBA00023180"/>
    </source>
</evidence>
<dbReference type="Pfam" id="PF00450">
    <property type="entry name" value="Peptidase_S10"/>
    <property type="match status" value="1"/>
</dbReference>
<dbReference type="PANTHER" id="PTHR11802:SF479">
    <property type="entry name" value="CARBOXYPEPTIDASE"/>
    <property type="match status" value="1"/>
</dbReference>
<evidence type="ECO:0000256" key="2">
    <source>
        <dbReference type="ARBA" id="ARBA00022645"/>
    </source>
</evidence>
<sequence>MASKRAGRSWTEITSIHSGLRAILCMASALCWLGGLQLVSADIRNAMRKQRARHEQFAQRLAMSAPFVTDNDDGLRKRQDGSTIHFSNPKAQEFFVDGKTIPLVPFDAGPSWSGLMPISGAKNETRKLFFWFWPTTNVSNANDLLFWTNGGPGCSSLEGFLQENGPISWPWGQAQPTSWSWTNLSNVVWVDQPVGAGFSQGEPNISNDDELAAQVVGFLQQFLEVFSELKGSNFWLSGESIYEHTSALDLKLKGVWIADPVISYDTVQQEIPALRFAQANKNVFPFNSSFVAELQRISDLCGYTDYLGNSVHAKEECHIWESIFEEVSVLNPAWNVYRVTETWPMSWSVTGFPELTQKFIYFNRTDTLLHAPHIDWEICSEGDVYVNATTGQLGSDQSIYSTLSVLPNVIEKSERVAIVHGLADYILLAEGTRIAIQNMTWNGAQGFQTPIQDESFHVKDMGVYGNMHQERGLTYVEFYYSGHMTPQFVPWAAFQTIAYYVLGKADSPSA</sequence>
<dbReference type="OrthoDB" id="443318at2759"/>
<evidence type="ECO:0000313" key="6">
    <source>
        <dbReference type="EMBL" id="TFY65947.1"/>
    </source>
</evidence>
<gene>
    <name evidence="6" type="ORF">EVG20_g5147</name>
</gene>
<organism evidence="6 7">
    <name type="scientific">Dentipellis fragilis</name>
    <dbReference type="NCBI Taxonomy" id="205917"/>
    <lineage>
        <taxon>Eukaryota</taxon>
        <taxon>Fungi</taxon>
        <taxon>Dikarya</taxon>
        <taxon>Basidiomycota</taxon>
        <taxon>Agaricomycotina</taxon>
        <taxon>Agaricomycetes</taxon>
        <taxon>Russulales</taxon>
        <taxon>Hericiaceae</taxon>
        <taxon>Dentipellis</taxon>
    </lineage>
</organism>
<dbReference type="Proteomes" id="UP000298327">
    <property type="component" value="Unassembled WGS sequence"/>
</dbReference>
<dbReference type="GO" id="GO:0006508">
    <property type="term" value="P:proteolysis"/>
    <property type="evidence" value="ECO:0007669"/>
    <property type="project" value="UniProtKB-KW"/>
</dbReference>
<evidence type="ECO:0000313" key="7">
    <source>
        <dbReference type="Proteomes" id="UP000298327"/>
    </source>
</evidence>
<keyword evidence="3" id="KW-0645">Protease</keyword>
<keyword evidence="4" id="KW-0378">Hydrolase</keyword>
<comment type="caution">
    <text evidence="6">The sequence shown here is derived from an EMBL/GenBank/DDBJ whole genome shotgun (WGS) entry which is preliminary data.</text>
</comment>
<evidence type="ECO:0008006" key="8">
    <source>
        <dbReference type="Google" id="ProtNLM"/>
    </source>
</evidence>
<dbReference type="PRINTS" id="PR00724">
    <property type="entry name" value="CRBOXYPTASEC"/>
</dbReference>
<accession>A0A4Y9YW36</accession>
<proteinExistence type="inferred from homology"/>
<dbReference type="Gene3D" id="3.40.50.1820">
    <property type="entry name" value="alpha/beta hydrolase"/>
    <property type="match status" value="1"/>
</dbReference>
<evidence type="ECO:0000256" key="4">
    <source>
        <dbReference type="ARBA" id="ARBA00022801"/>
    </source>
</evidence>
<keyword evidence="7" id="KW-1185">Reference proteome</keyword>
<dbReference type="EMBL" id="SEOQ01000293">
    <property type="protein sequence ID" value="TFY65947.1"/>
    <property type="molecule type" value="Genomic_DNA"/>
</dbReference>
<dbReference type="GO" id="GO:0004185">
    <property type="term" value="F:serine-type carboxypeptidase activity"/>
    <property type="evidence" value="ECO:0007669"/>
    <property type="project" value="InterPro"/>
</dbReference>
<dbReference type="InterPro" id="IPR029058">
    <property type="entry name" value="AB_hydrolase_fold"/>
</dbReference>
<name>A0A4Y9YW36_9AGAM</name>
<dbReference type="InterPro" id="IPR001563">
    <property type="entry name" value="Peptidase_S10"/>
</dbReference>
<dbReference type="STRING" id="205917.A0A4Y9YW36"/>
<dbReference type="PANTHER" id="PTHR11802">
    <property type="entry name" value="SERINE PROTEASE FAMILY S10 SERINE CARBOXYPEPTIDASE"/>
    <property type="match status" value="1"/>
</dbReference>
<evidence type="ECO:0000256" key="1">
    <source>
        <dbReference type="ARBA" id="ARBA00009431"/>
    </source>
</evidence>
<evidence type="ECO:0000256" key="3">
    <source>
        <dbReference type="ARBA" id="ARBA00022670"/>
    </source>
</evidence>
<comment type="similarity">
    <text evidence="1">Belongs to the peptidase S10 family.</text>
</comment>
<reference evidence="6 7" key="1">
    <citation type="submission" date="2019-02" db="EMBL/GenBank/DDBJ databases">
        <title>Genome sequencing of the rare red list fungi Dentipellis fragilis.</title>
        <authorList>
            <person name="Buettner E."/>
            <person name="Kellner H."/>
        </authorList>
    </citation>
    <scope>NUCLEOTIDE SEQUENCE [LARGE SCALE GENOMIC DNA]</scope>
    <source>
        <strain evidence="6 7">DSM 105465</strain>
    </source>
</reference>